<gene>
    <name evidence="2" type="ORF">NDU88_007187</name>
</gene>
<dbReference type="AlphaFoldDB" id="A0AAV7NSE2"/>
<evidence type="ECO:0000313" key="2">
    <source>
        <dbReference type="EMBL" id="KAJ1119001.1"/>
    </source>
</evidence>
<feature type="region of interest" description="Disordered" evidence="1">
    <location>
        <begin position="25"/>
        <end position="50"/>
    </location>
</feature>
<reference evidence="2" key="1">
    <citation type="journal article" date="2022" name="bioRxiv">
        <title>Sequencing and chromosome-scale assembly of the giantPleurodeles waltlgenome.</title>
        <authorList>
            <person name="Brown T."/>
            <person name="Elewa A."/>
            <person name="Iarovenko S."/>
            <person name="Subramanian E."/>
            <person name="Araus A.J."/>
            <person name="Petzold A."/>
            <person name="Susuki M."/>
            <person name="Suzuki K.-i.T."/>
            <person name="Hayashi T."/>
            <person name="Toyoda A."/>
            <person name="Oliveira C."/>
            <person name="Osipova E."/>
            <person name="Leigh N.D."/>
            <person name="Simon A."/>
            <person name="Yun M.H."/>
        </authorList>
    </citation>
    <scope>NUCLEOTIDE SEQUENCE</scope>
    <source>
        <strain evidence="2">20211129_DDA</strain>
        <tissue evidence="2">Liver</tissue>
    </source>
</reference>
<dbReference type="EMBL" id="JANPWB010000012">
    <property type="protein sequence ID" value="KAJ1119001.1"/>
    <property type="molecule type" value="Genomic_DNA"/>
</dbReference>
<comment type="caution">
    <text evidence="2">The sequence shown here is derived from an EMBL/GenBank/DDBJ whole genome shotgun (WGS) entry which is preliminary data.</text>
</comment>
<evidence type="ECO:0000313" key="3">
    <source>
        <dbReference type="Proteomes" id="UP001066276"/>
    </source>
</evidence>
<organism evidence="2 3">
    <name type="scientific">Pleurodeles waltl</name>
    <name type="common">Iberian ribbed newt</name>
    <dbReference type="NCBI Taxonomy" id="8319"/>
    <lineage>
        <taxon>Eukaryota</taxon>
        <taxon>Metazoa</taxon>
        <taxon>Chordata</taxon>
        <taxon>Craniata</taxon>
        <taxon>Vertebrata</taxon>
        <taxon>Euteleostomi</taxon>
        <taxon>Amphibia</taxon>
        <taxon>Batrachia</taxon>
        <taxon>Caudata</taxon>
        <taxon>Salamandroidea</taxon>
        <taxon>Salamandridae</taxon>
        <taxon>Pleurodelinae</taxon>
        <taxon>Pleurodeles</taxon>
    </lineage>
</organism>
<evidence type="ECO:0000256" key="1">
    <source>
        <dbReference type="SAM" id="MobiDB-lite"/>
    </source>
</evidence>
<accession>A0AAV7NSE2</accession>
<dbReference type="Proteomes" id="UP001066276">
    <property type="component" value="Chromosome 8"/>
</dbReference>
<protein>
    <submittedName>
        <fullName evidence="2">Uncharacterized protein</fullName>
    </submittedName>
</protein>
<keyword evidence="3" id="KW-1185">Reference proteome</keyword>
<sequence>MLERPLGALPETTYIQNVVCPADDIARRPGRSQDGLDEAKRDLTGASARQKHALNRTARNAFRGYSVSGCSLCRSLCWEGVLLSRAGCFQSDSLWNHKALPQES</sequence>
<name>A0AAV7NSE2_PLEWA</name>
<proteinExistence type="predicted"/>